<name>A0A7T0C3M1_9BACT</name>
<dbReference type="AlphaFoldDB" id="A0A7T0C3M1"/>
<protein>
    <submittedName>
        <fullName evidence="1">Uncharacterized protein</fullName>
    </submittedName>
</protein>
<proteinExistence type="predicted"/>
<sequence length="61" mass="6642">MNLISSYITGIKVLDTAEESAQAIETMVNKAIAEARSNGFDILDLQMSDNNIVLVLGKNKE</sequence>
<evidence type="ECO:0000313" key="2">
    <source>
        <dbReference type="Proteomes" id="UP000594464"/>
    </source>
</evidence>
<dbReference type="Proteomes" id="UP000594464">
    <property type="component" value="Chromosome"/>
</dbReference>
<reference evidence="2" key="1">
    <citation type="submission" date="2020-02" db="EMBL/GenBank/DDBJ databases">
        <title>Genomic and physiological characterization of two novel Nitrospinaceae genera.</title>
        <authorList>
            <person name="Mueller A.J."/>
            <person name="Jung M.-Y."/>
            <person name="Strachan C.R."/>
            <person name="Herbold C.W."/>
            <person name="Kirkegaard R.H."/>
            <person name="Daims H."/>
        </authorList>
    </citation>
    <scope>NUCLEOTIDE SEQUENCE [LARGE SCALE GENOMIC DNA]</scope>
</reference>
<dbReference type="KEGG" id="nva:G3M78_11195"/>
<dbReference type="EMBL" id="CP048620">
    <property type="protein sequence ID" value="QPJ65927.1"/>
    <property type="molecule type" value="Genomic_DNA"/>
</dbReference>
<evidence type="ECO:0000313" key="1">
    <source>
        <dbReference type="EMBL" id="QPJ65927.1"/>
    </source>
</evidence>
<gene>
    <name evidence="1" type="ORF">G3M78_11195</name>
</gene>
<accession>A0A7T0C3M1</accession>
<organism evidence="1 2">
    <name type="scientific">Candidatus Nitrohelix vancouverensis</name>
    <dbReference type="NCBI Taxonomy" id="2705534"/>
    <lineage>
        <taxon>Bacteria</taxon>
        <taxon>Pseudomonadati</taxon>
        <taxon>Nitrospinota/Tectimicrobiota group</taxon>
        <taxon>Nitrospinota</taxon>
        <taxon>Nitrospinia</taxon>
        <taxon>Nitrospinales</taxon>
        <taxon>Nitrospinaceae</taxon>
        <taxon>Candidatus Nitrohelix</taxon>
    </lineage>
</organism>